<evidence type="ECO:0000313" key="3">
    <source>
        <dbReference type="Proteomes" id="UP001519295"/>
    </source>
</evidence>
<comment type="caution">
    <text evidence="2">The sequence shown here is derived from an EMBL/GenBank/DDBJ whole genome shotgun (WGS) entry which is preliminary data.</text>
</comment>
<name>A0ABS4VLU5_9PSEU</name>
<dbReference type="Proteomes" id="UP001519295">
    <property type="component" value="Unassembled WGS sequence"/>
</dbReference>
<gene>
    <name evidence="2" type="ORF">JOF36_000591</name>
</gene>
<evidence type="ECO:0000256" key="1">
    <source>
        <dbReference type="SAM" id="MobiDB-lite"/>
    </source>
</evidence>
<organism evidence="2 3">
    <name type="scientific">Pseudonocardia parietis</name>
    <dbReference type="NCBI Taxonomy" id="570936"/>
    <lineage>
        <taxon>Bacteria</taxon>
        <taxon>Bacillati</taxon>
        <taxon>Actinomycetota</taxon>
        <taxon>Actinomycetes</taxon>
        <taxon>Pseudonocardiales</taxon>
        <taxon>Pseudonocardiaceae</taxon>
        <taxon>Pseudonocardia</taxon>
    </lineage>
</organism>
<protein>
    <submittedName>
        <fullName evidence="2">Uncharacterized protein</fullName>
    </submittedName>
</protein>
<sequence length="311" mass="32635">MTIWRAHDLPGQWPGREGLGWTTAVVMDVGADASATEDEDTITRLNEMAVVIGGLSGVQTVPLLVSCPDSYELMQMLHGLPVQVGAVYLAGNNPERLREAQALLADVSARPVITEADAEAISLVGAVLTYLGGRDLLPADSRVVVAGKARLPTLCPLLLTAGLFQHTRWAPADAPAAPLSRATRDADVVIDLTGGSEQMTRLQWDRPCDSVIASPPNAGLLPVPGLMRAIAAAVGPLVDIETYHACAAGLMRAAPPRSLSPRVTSPDLVGEVEAAAARVLAPAASSPLRRDRRPNWASLLGGSRTDPPRPS</sequence>
<dbReference type="RefSeq" id="WP_210024887.1">
    <property type="nucleotide sequence ID" value="NZ_JAGINU010000001.1"/>
</dbReference>
<accession>A0ABS4VLU5</accession>
<feature type="region of interest" description="Disordered" evidence="1">
    <location>
        <begin position="283"/>
        <end position="311"/>
    </location>
</feature>
<proteinExistence type="predicted"/>
<dbReference type="EMBL" id="JAGINU010000001">
    <property type="protein sequence ID" value="MBP2364895.1"/>
    <property type="molecule type" value="Genomic_DNA"/>
</dbReference>
<evidence type="ECO:0000313" key="2">
    <source>
        <dbReference type="EMBL" id="MBP2364895.1"/>
    </source>
</evidence>
<keyword evidence="3" id="KW-1185">Reference proteome</keyword>
<reference evidence="2 3" key="1">
    <citation type="submission" date="2021-03" db="EMBL/GenBank/DDBJ databases">
        <title>Sequencing the genomes of 1000 actinobacteria strains.</title>
        <authorList>
            <person name="Klenk H.-P."/>
        </authorList>
    </citation>
    <scope>NUCLEOTIDE SEQUENCE [LARGE SCALE GENOMIC DNA]</scope>
    <source>
        <strain evidence="2 3">DSM 45256</strain>
    </source>
</reference>